<dbReference type="GO" id="GO:0005886">
    <property type="term" value="C:plasma membrane"/>
    <property type="evidence" value="ECO:0007669"/>
    <property type="project" value="UniProtKB-SubCell"/>
</dbReference>
<feature type="transmembrane region" description="Helical" evidence="8">
    <location>
        <begin position="125"/>
        <end position="146"/>
    </location>
</feature>
<proteinExistence type="inferred from homology"/>
<keyword evidence="3 8" id="KW-0813">Transport</keyword>
<evidence type="ECO:0000256" key="1">
    <source>
        <dbReference type="ARBA" id="ARBA00004651"/>
    </source>
</evidence>
<comment type="caution">
    <text evidence="10">The sequence shown here is derived from an EMBL/GenBank/DDBJ whole genome shotgun (WGS) entry which is preliminary data.</text>
</comment>
<name>A0A0D1M8E6_9SPHN</name>
<dbReference type="GO" id="GO:0042910">
    <property type="term" value="F:xenobiotic transmembrane transporter activity"/>
    <property type="evidence" value="ECO:0007669"/>
    <property type="project" value="InterPro"/>
</dbReference>
<reference evidence="10 11" key="1">
    <citation type="submission" date="2015-01" db="EMBL/GenBank/DDBJ databases">
        <title>Genome of Sphingomonas taxi strain 30a.</title>
        <authorList>
            <person name="Eevers N."/>
            <person name="Van Hamme J."/>
            <person name="Bottos E."/>
            <person name="Weyens N."/>
            <person name="Vangronsveld J."/>
        </authorList>
    </citation>
    <scope>NUCLEOTIDE SEQUENCE [LARGE SCALE GENOMIC DNA]</scope>
    <source>
        <strain evidence="10 11">30a</strain>
    </source>
</reference>
<dbReference type="PROSITE" id="PS50850">
    <property type="entry name" value="MFS"/>
    <property type="match status" value="1"/>
</dbReference>
<accession>A0A0D1M8E6</accession>
<feature type="transmembrane region" description="Helical" evidence="8">
    <location>
        <begin position="239"/>
        <end position="256"/>
    </location>
</feature>
<evidence type="ECO:0000256" key="7">
    <source>
        <dbReference type="ARBA" id="ARBA00023136"/>
    </source>
</evidence>
<feature type="transmembrane region" description="Helical" evidence="8">
    <location>
        <begin position="368"/>
        <end position="388"/>
    </location>
</feature>
<evidence type="ECO:0000313" key="11">
    <source>
        <dbReference type="Proteomes" id="UP000033203"/>
    </source>
</evidence>
<organism evidence="10 11">
    <name type="scientific">Sphingomonas melonis</name>
    <dbReference type="NCBI Taxonomy" id="152682"/>
    <lineage>
        <taxon>Bacteria</taxon>
        <taxon>Pseudomonadati</taxon>
        <taxon>Pseudomonadota</taxon>
        <taxon>Alphaproteobacteria</taxon>
        <taxon>Sphingomonadales</taxon>
        <taxon>Sphingomonadaceae</taxon>
        <taxon>Sphingomonas</taxon>
    </lineage>
</organism>
<dbReference type="InterPro" id="IPR020846">
    <property type="entry name" value="MFS_dom"/>
</dbReference>
<keyword evidence="8" id="KW-0997">Cell inner membrane</keyword>
<feature type="domain" description="Major facilitator superfamily (MFS) profile" evidence="9">
    <location>
        <begin position="31"/>
        <end position="414"/>
    </location>
</feature>
<evidence type="ECO:0000256" key="4">
    <source>
        <dbReference type="ARBA" id="ARBA00022475"/>
    </source>
</evidence>
<dbReference type="SUPFAM" id="SSF103473">
    <property type="entry name" value="MFS general substrate transporter"/>
    <property type="match status" value="1"/>
</dbReference>
<feature type="transmembrane region" description="Helical" evidence="8">
    <location>
        <begin position="329"/>
        <end position="347"/>
    </location>
</feature>
<sequence>MTRQTLSTAPAVAGAPSIVAPEPAGAPIGFVEFVALVAALMSLAALGIDSMLPALPAMGRSLGVATENQRQFIITAFILGFGIAQLAHGPLADRYGRRAVLLWAIGGYVVANIACAVSASFTLLLAARVFGGAMVAATRVATVAIVRDCYHGRPMARVMSIAFMVFMVVPVMAPAFGQTVLLFANWRGIFWVVAGLSLGIWMWFFVRMPETLRPEARQPLSVSRIWAGWKQTLGDRLSLGYTLASTSLMGALYGYLNSVQQIMFDTFDRPKLLAVMFAVTATLMAGANLTNARLVMRLGTRLISHSAVTMLVVLSAIHLAIALAGYETLVGFVVLQALTMGCFGLATSNFSSMAMENMGGIAGTASSVQGFTSITVGAVVGVVIGQAFNGTTAPLAAGFLICGLMSLLVVAITERFRLFRPA</sequence>
<dbReference type="PANTHER" id="PTHR23502:SF132">
    <property type="entry name" value="POLYAMINE TRANSPORTER 2-RELATED"/>
    <property type="match status" value="1"/>
</dbReference>
<dbReference type="NCBIfam" id="TIGR00710">
    <property type="entry name" value="efflux_Bcr_CflA"/>
    <property type="match status" value="1"/>
</dbReference>
<gene>
    <name evidence="10" type="ORF">SR41_12105</name>
</gene>
<dbReference type="InterPro" id="IPR011701">
    <property type="entry name" value="MFS"/>
</dbReference>
<evidence type="ECO:0000256" key="6">
    <source>
        <dbReference type="ARBA" id="ARBA00022989"/>
    </source>
</evidence>
<feature type="transmembrane region" description="Helical" evidence="8">
    <location>
        <begin position="302"/>
        <end position="323"/>
    </location>
</feature>
<evidence type="ECO:0000259" key="9">
    <source>
        <dbReference type="PROSITE" id="PS50850"/>
    </source>
</evidence>
<keyword evidence="7 8" id="KW-0472">Membrane</keyword>
<comment type="similarity">
    <text evidence="2 8">Belongs to the major facilitator superfamily. Bcr/CmlA family.</text>
</comment>
<feature type="transmembrane region" description="Helical" evidence="8">
    <location>
        <begin position="33"/>
        <end position="52"/>
    </location>
</feature>
<dbReference type="InterPro" id="IPR004812">
    <property type="entry name" value="Efflux_drug-R_Bcr/CmlA"/>
</dbReference>
<protein>
    <recommendedName>
        <fullName evidence="8">Bcr/CflA family efflux transporter</fullName>
    </recommendedName>
</protein>
<dbReference type="EMBL" id="JXTP01000057">
    <property type="protein sequence ID" value="KIU26942.1"/>
    <property type="molecule type" value="Genomic_DNA"/>
</dbReference>
<evidence type="ECO:0000256" key="2">
    <source>
        <dbReference type="ARBA" id="ARBA00006236"/>
    </source>
</evidence>
<dbReference type="GO" id="GO:1990961">
    <property type="term" value="P:xenobiotic detoxification by transmembrane export across the plasma membrane"/>
    <property type="evidence" value="ECO:0007669"/>
    <property type="project" value="InterPro"/>
</dbReference>
<feature type="transmembrane region" description="Helical" evidence="8">
    <location>
        <begin position="72"/>
        <end position="92"/>
    </location>
</feature>
<dbReference type="Gene3D" id="1.20.1720.10">
    <property type="entry name" value="Multidrug resistance protein D"/>
    <property type="match status" value="1"/>
</dbReference>
<feature type="transmembrane region" description="Helical" evidence="8">
    <location>
        <begin position="158"/>
        <end position="176"/>
    </location>
</feature>
<dbReference type="CDD" id="cd17320">
    <property type="entry name" value="MFS_MdfA_MDR_like"/>
    <property type="match status" value="1"/>
</dbReference>
<evidence type="ECO:0000313" key="10">
    <source>
        <dbReference type="EMBL" id="KIU26942.1"/>
    </source>
</evidence>
<feature type="transmembrane region" description="Helical" evidence="8">
    <location>
        <begin position="272"/>
        <end position="290"/>
    </location>
</feature>
<evidence type="ECO:0000256" key="3">
    <source>
        <dbReference type="ARBA" id="ARBA00022448"/>
    </source>
</evidence>
<dbReference type="Pfam" id="PF07690">
    <property type="entry name" value="MFS_1"/>
    <property type="match status" value="1"/>
</dbReference>
<comment type="subcellular location">
    <subcellularLocation>
        <location evidence="8">Cell inner membrane</location>
        <topology evidence="8">Multi-pass membrane protein</topology>
    </subcellularLocation>
    <subcellularLocation>
        <location evidence="1">Cell membrane</location>
        <topology evidence="1">Multi-pass membrane protein</topology>
    </subcellularLocation>
</comment>
<dbReference type="PANTHER" id="PTHR23502">
    <property type="entry name" value="MAJOR FACILITATOR SUPERFAMILY"/>
    <property type="match status" value="1"/>
</dbReference>
<keyword evidence="4" id="KW-1003">Cell membrane</keyword>
<dbReference type="AlphaFoldDB" id="A0A0D1M8E6"/>
<feature type="transmembrane region" description="Helical" evidence="8">
    <location>
        <begin position="394"/>
        <end position="413"/>
    </location>
</feature>
<feature type="transmembrane region" description="Helical" evidence="8">
    <location>
        <begin position="99"/>
        <end position="119"/>
    </location>
</feature>
<dbReference type="Proteomes" id="UP000033203">
    <property type="component" value="Unassembled WGS sequence"/>
</dbReference>
<keyword evidence="6 8" id="KW-1133">Transmembrane helix</keyword>
<dbReference type="InterPro" id="IPR036259">
    <property type="entry name" value="MFS_trans_sf"/>
</dbReference>
<evidence type="ECO:0000256" key="8">
    <source>
        <dbReference type="RuleBase" id="RU365088"/>
    </source>
</evidence>
<dbReference type="PATRIC" id="fig|1549858.7.peg.1743"/>
<evidence type="ECO:0000256" key="5">
    <source>
        <dbReference type="ARBA" id="ARBA00022692"/>
    </source>
</evidence>
<feature type="transmembrane region" description="Helical" evidence="8">
    <location>
        <begin position="188"/>
        <end position="206"/>
    </location>
</feature>
<keyword evidence="5 8" id="KW-0812">Transmembrane</keyword>